<dbReference type="PANTHER" id="PTHR43709">
    <property type="entry name" value="ACONITATE ISOMERASE-RELATED"/>
    <property type="match status" value="1"/>
</dbReference>
<evidence type="ECO:0000256" key="2">
    <source>
        <dbReference type="ARBA" id="ARBA00023235"/>
    </source>
</evidence>
<dbReference type="PANTHER" id="PTHR43709:SF2">
    <property type="entry name" value="DUF453 DOMAIN PROTEIN (AFU_ORTHOLOGUE AFUA_6G00360)"/>
    <property type="match status" value="1"/>
</dbReference>
<dbReference type="SUPFAM" id="SSF54506">
    <property type="entry name" value="Diaminopimelate epimerase-like"/>
    <property type="match status" value="2"/>
</dbReference>
<dbReference type="EMBL" id="CP013987">
    <property type="protein sequence ID" value="ALZ86098.1"/>
    <property type="molecule type" value="Genomic_DNA"/>
</dbReference>
<evidence type="ECO:0000256" key="1">
    <source>
        <dbReference type="ARBA" id="ARBA00007673"/>
    </source>
</evidence>
<name>A0A0U4WKU9_9PSED</name>
<reference evidence="3 4" key="1">
    <citation type="submission" date="2016-01" db="EMBL/GenBank/DDBJ databases">
        <title>Annotation of Pseudomonas oryzihabitans USDA-ARS-USMARC-56511.</title>
        <authorList>
            <person name="Harhay G.P."/>
            <person name="Harhay D.M."/>
            <person name="Smith T.P.L."/>
            <person name="Bono J.L."/>
            <person name="Heaton M.P."/>
            <person name="Clawson M.L."/>
            <person name="Chitko-Mckown C.G."/>
            <person name="Capik S.F."/>
            <person name="DeDonder K.D."/>
            <person name="Apley M.D."/>
            <person name="Lubbers B.V."/>
            <person name="White B.J."/>
            <person name="Larson R.L."/>
        </authorList>
    </citation>
    <scope>NUCLEOTIDE SEQUENCE [LARGE SCALE GENOMIC DNA]</scope>
    <source>
        <strain evidence="3 4">USDA-ARS-USMARC-56511</strain>
    </source>
</reference>
<protein>
    <submittedName>
        <fullName evidence="3">3-methylitaconate isomerase</fullName>
    </submittedName>
</protein>
<organism evidence="3 4">
    <name type="scientific">Pseudomonas oryzihabitans</name>
    <dbReference type="NCBI Taxonomy" id="47885"/>
    <lineage>
        <taxon>Bacteria</taxon>
        <taxon>Pseudomonadati</taxon>
        <taxon>Pseudomonadota</taxon>
        <taxon>Gammaproteobacteria</taxon>
        <taxon>Pseudomonadales</taxon>
        <taxon>Pseudomonadaceae</taxon>
        <taxon>Pseudomonas</taxon>
    </lineage>
</organism>
<dbReference type="OrthoDB" id="9779763at2"/>
<dbReference type="KEGG" id="por:APT59_18525"/>
<evidence type="ECO:0000313" key="4">
    <source>
        <dbReference type="Proteomes" id="UP000064137"/>
    </source>
</evidence>
<proteinExistence type="inferred from homology"/>
<dbReference type="GO" id="GO:0016853">
    <property type="term" value="F:isomerase activity"/>
    <property type="evidence" value="ECO:0007669"/>
    <property type="project" value="UniProtKB-KW"/>
</dbReference>
<dbReference type="InterPro" id="IPR012709">
    <property type="entry name" value="PrpF"/>
</dbReference>
<accession>A0A0U4WKU9</accession>
<dbReference type="Proteomes" id="UP000064137">
    <property type="component" value="Chromosome"/>
</dbReference>
<gene>
    <name evidence="3" type="ORF">APT59_18525</name>
</gene>
<dbReference type="AlphaFoldDB" id="A0A0U4WKU9"/>
<sequence length="383" mass="39902">MPQLRIPAVYMRGGSSKGVFFHARDLPPAGPARDALLLRVIGSPDPYGKQIDGMGGATSSTSKVVVITPSCRPDCDVDYLFGAPAIEAPVIDWSGNCGNLSAAVGPFAISEGLVEAPRDGLATVRIWQANLGKRILAHVPMVNGEVQEEGDFRFDGVAFPAAEVVLDFLDPTGTDGSVLPSGQLVDELDVPGLGRLPVTLLNAGNPTVFAYAESFGLSGTETQAQVNGDAALLERLEAVRATGAVAMGLARTAVQATVERPHTPKLCLIAPPQTYQVAGGKQVPAEAIDVIARMISMGKLHHAIPGTGAVAVAVAAALPGTLVNQLTGDLGGRQVRMGHTAGTVVVGAQAREIDGSWQVEKASMSRSARRLMEGWVRVPAEIR</sequence>
<dbReference type="FunFam" id="3.10.310.10:FF:000018">
    <property type="entry name" value="2-methylaconitate cis-trans isomerase"/>
    <property type="match status" value="1"/>
</dbReference>
<dbReference type="Pfam" id="PF04303">
    <property type="entry name" value="PrpF"/>
    <property type="match status" value="1"/>
</dbReference>
<dbReference type="InterPro" id="IPR007400">
    <property type="entry name" value="PrpF-like"/>
</dbReference>
<dbReference type="GO" id="GO:0019629">
    <property type="term" value="P:propionate catabolic process, 2-methylcitrate cycle"/>
    <property type="evidence" value="ECO:0007669"/>
    <property type="project" value="InterPro"/>
</dbReference>
<dbReference type="Gene3D" id="3.10.310.10">
    <property type="entry name" value="Diaminopimelate Epimerase, Chain A, domain 1"/>
    <property type="match status" value="2"/>
</dbReference>
<keyword evidence="2 3" id="KW-0413">Isomerase</keyword>
<evidence type="ECO:0000313" key="3">
    <source>
        <dbReference type="EMBL" id="ALZ86098.1"/>
    </source>
</evidence>
<comment type="similarity">
    <text evidence="1">Belongs to the PrpF family.</text>
</comment>
<dbReference type="RefSeq" id="WP_059316205.1">
    <property type="nucleotide sequence ID" value="NZ_CP013987.1"/>
</dbReference>
<dbReference type="NCBIfam" id="TIGR02334">
    <property type="entry name" value="prpF"/>
    <property type="match status" value="1"/>
</dbReference>